<keyword evidence="3" id="KW-1185">Reference proteome</keyword>
<gene>
    <name evidence="2" type="ORF">I551_2751</name>
</gene>
<sequence>MGGKWGRPVRRLGSVAAHNHPGPSPGRPRLAPLVYLRIDGKMFIVGSFRRCRCRPGLGA</sequence>
<accession>A0ABN0R150</accession>
<comment type="caution">
    <text evidence="2">The sequence shown here is derived from an EMBL/GenBank/DDBJ whole genome shotgun (WGS) entry which is preliminary data.</text>
</comment>
<name>A0ABN0R150_MYCUL</name>
<feature type="region of interest" description="Disordered" evidence="1">
    <location>
        <begin position="1"/>
        <end position="28"/>
    </location>
</feature>
<evidence type="ECO:0000256" key="1">
    <source>
        <dbReference type="SAM" id="MobiDB-lite"/>
    </source>
</evidence>
<dbReference type="EMBL" id="JAOL01000099">
    <property type="protein sequence ID" value="EUA90765.1"/>
    <property type="molecule type" value="Genomic_DNA"/>
</dbReference>
<protein>
    <submittedName>
        <fullName evidence="2">Uncharacterized protein</fullName>
    </submittedName>
</protein>
<evidence type="ECO:0000313" key="2">
    <source>
        <dbReference type="EMBL" id="EUA90765.1"/>
    </source>
</evidence>
<reference evidence="2 3" key="1">
    <citation type="submission" date="2014-01" db="EMBL/GenBank/DDBJ databases">
        <authorList>
            <person name="Dobos K."/>
            <person name="Lenaerts A."/>
            <person name="Ordway D."/>
            <person name="DeGroote M.A."/>
            <person name="Parker T."/>
            <person name="Sizemore C."/>
            <person name="Tallon L.J."/>
            <person name="Sadzewicz L.K."/>
            <person name="Sengamalay N."/>
            <person name="Fraser C.M."/>
            <person name="Hine E."/>
            <person name="Shefchek K.A."/>
            <person name="Das S.P."/>
            <person name="Tettelin H."/>
        </authorList>
    </citation>
    <scope>NUCLEOTIDE SEQUENCE [LARGE SCALE GENOMIC DNA]</scope>
    <source>
        <strain evidence="2 3">Harvey</strain>
    </source>
</reference>
<evidence type="ECO:0000313" key="3">
    <source>
        <dbReference type="Proteomes" id="UP000020681"/>
    </source>
</evidence>
<dbReference type="Proteomes" id="UP000020681">
    <property type="component" value="Unassembled WGS sequence"/>
</dbReference>
<proteinExistence type="predicted"/>
<organism evidence="2 3">
    <name type="scientific">Mycobacterium ulcerans str. Harvey</name>
    <dbReference type="NCBI Taxonomy" id="1299332"/>
    <lineage>
        <taxon>Bacteria</taxon>
        <taxon>Bacillati</taxon>
        <taxon>Actinomycetota</taxon>
        <taxon>Actinomycetes</taxon>
        <taxon>Mycobacteriales</taxon>
        <taxon>Mycobacteriaceae</taxon>
        <taxon>Mycobacterium</taxon>
        <taxon>Mycobacterium ulcerans group</taxon>
    </lineage>
</organism>